<sequence>MGLDLKIHRPWTTIKAITNPPSLKHKKHFHCAATTASGPLPLQQKRDLQQPTFLPTIYRLSDDVLLYLLLCPELDFKSLHALAQVSLRFRQIVCQLLQVYLLPDLQLTTMIDQEGRGRWTCRYQFQSLDETTLCATFTPDIPASRQSGRGYVGSDQQQKQQCFQRYKCDGSTDAPTLRHIQVHHYDMVLSSSLFVKETRRYREKITHSKIEEKQHHSNTTTPTTASSTILPSDLSCSSSSPMMTCITRQTRRVGIRRCGIRSIRARHFQERLVAKIHPHVTYASSSSLTTTPAWQFTYSVSTQQPIVLGADDTSSSNSSSTNNSSMSLILAHDQHHLQEDINSNKHDARSPCLFNNAASAKQHIVSNQNHKNSRGDTTRYFIPICLTVDVSMLGQRSSCSNYKRFMNHLPSFCWIRRKWALGKQTTP</sequence>
<reference evidence="2" key="2">
    <citation type="submission" date="2023-02" db="EMBL/GenBank/DDBJ databases">
        <authorList>
            <consortium name="DOE Joint Genome Institute"/>
            <person name="Mondo S.J."/>
            <person name="Chang Y."/>
            <person name="Wang Y."/>
            <person name="Ahrendt S."/>
            <person name="Andreopoulos W."/>
            <person name="Barry K."/>
            <person name="Beard J."/>
            <person name="Benny G.L."/>
            <person name="Blankenship S."/>
            <person name="Bonito G."/>
            <person name="Cuomo C."/>
            <person name="Desiro A."/>
            <person name="Gervers K.A."/>
            <person name="Hundley H."/>
            <person name="Kuo A."/>
            <person name="LaButti K."/>
            <person name="Lang B.F."/>
            <person name="Lipzen A."/>
            <person name="O'Donnell K."/>
            <person name="Pangilinan J."/>
            <person name="Reynolds N."/>
            <person name="Sandor L."/>
            <person name="Smith M.W."/>
            <person name="Tsang A."/>
            <person name="Grigoriev I.V."/>
            <person name="Stajich J.E."/>
            <person name="Spatafora J.W."/>
        </authorList>
    </citation>
    <scope>NUCLEOTIDE SEQUENCE</scope>
    <source>
        <strain evidence="2">RSA 2281</strain>
    </source>
</reference>
<evidence type="ECO:0000313" key="2">
    <source>
        <dbReference type="EMBL" id="KAI9271895.1"/>
    </source>
</evidence>
<accession>A0AAD5KHN1</accession>
<name>A0AAD5KHN1_9FUNG</name>
<feature type="compositionally biased region" description="Basic and acidic residues" evidence="1">
    <location>
        <begin position="206"/>
        <end position="215"/>
    </location>
</feature>
<evidence type="ECO:0000256" key="1">
    <source>
        <dbReference type="SAM" id="MobiDB-lite"/>
    </source>
</evidence>
<dbReference type="EMBL" id="JAIXMP010000006">
    <property type="protein sequence ID" value="KAI9271895.1"/>
    <property type="molecule type" value="Genomic_DNA"/>
</dbReference>
<dbReference type="Proteomes" id="UP001209540">
    <property type="component" value="Unassembled WGS sequence"/>
</dbReference>
<keyword evidence="3" id="KW-1185">Reference proteome</keyword>
<evidence type="ECO:0008006" key="4">
    <source>
        <dbReference type="Google" id="ProtNLM"/>
    </source>
</evidence>
<comment type="caution">
    <text evidence="2">The sequence shown here is derived from an EMBL/GenBank/DDBJ whole genome shotgun (WGS) entry which is preliminary data.</text>
</comment>
<organism evidence="2 3">
    <name type="scientific">Phascolomyces articulosus</name>
    <dbReference type="NCBI Taxonomy" id="60185"/>
    <lineage>
        <taxon>Eukaryota</taxon>
        <taxon>Fungi</taxon>
        <taxon>Fungi incertae sedis</taxon>
        <taxon>Mucoromycota</taxon>
        <taxon>Mucoromycotina</taxon>
        <taxon>Mucoromycetes</taxon>
        <taxon>Mucorales</taxon>
        <taxon>Lichtheimiaceae</taxon>
        <taxon>Phascolomyces</taxon>
    </lineage>
</organism>
<gene>
    <name evidence="2" type="ORF">BDA99DRAFT_595153</name>
</gene>
<dbReference type="AlphaFoldDB" id="A0AAD5KHN1"/>
<reference evidence="2" key="1">
    <citation type="journal article" date="2022" name="IScience">
        <title>Evolution of zygomycete secretomes and the origins of terrestrial fungal ecologies.</title>
        <authorList>
            <person name="Chang Y."/>
            <person name="Wang Y."/>
            <person name="Mondo S."/>
            <person name="Ahrendt S."/>
            <person name="Andreopoulos W."/>
            <person name="Barry K."/>
            <person name="Beard J."/>
            <person name="Benny G.L."/>
            <person name="Blankenship S."/>
            <person name="Bonito G."/>
            <person name="Cuomo C."/>
            <person name="Desiro A."/>
            <person name="Gervers K.A."/>
            <person name="Hundley H."/>
            <person name="Kuo A."/>
            <person name="LaButti K."/>
            <person name="Lang B.F."/>
            <person name="Lipzen A."/>
            <person name="O'Donnell K."/>
            <person name="Pangilinan J."/>
            <person name="Reynolds N."/>
            <person name="Sandor L."/>
            <person name="Smith M.E."/>
            <person name="Tsang A."/>
            <person name="Grigoriev I.V."/>
            <person name="Stajich J.E."/>
            <person name="Spatafora J.W."/>
        </authorList>
    </citation>
    <scope>NUCLEOTIDE SEQUENCE</scope>
    <source>
        <strain evidence="2">RSA 2281</strain>
    </source>
</reference>
<protein>
    <recommendedName>
        <fullName evidence="4">F-box domain-containing protein</fullName>
    </recommendedName>
</protein>
<evidence type="ECO:0000313" key="3">
    <source>
        <dbReference type="Proteomes" id="UP001209540"/>
    </source>
</evidence>
<proteinExistence type="predicted"/>
<feature type="compositionally biased region" description="Low complexity" evidence="1">
    <location>
        <begin position="217"/>
        <end position="237"/>
    </location>
</feature>
<feature type="region of interest" description="Disordered" evidence="1">
    <location>
        <begin position="206"/>
        <end position="237"/>
    </location>
</feature>